<reference evidence="1 2" key="1">
    <citation type="submission" date="2016-05" db="EMBL/GenBank/DDBJ databases">
        <title>Comparative analysis of secretome profiles of manganese(II)-oxidizing ascomycete fungi.</title>
        <authorList>
            <consortium name="DOE Joint Genome Institute"/>
            <person name="Zeiner C.A."/>
            <person name="Purvine S.O."/>
            <person name="Zink E.M."/>
            <person name="Wu S."/>
            <person name="Pasa-Tolic L."/>
            <person name="Chaput D.L."/>
            <person name="Haridas S."/>
            <person name="Grigoriev I.V."/>
            <person name="Santelli C.M."/>
            <person name="Hansel C.M."/>
        </authorList>
    </citation>
    <scope>NUCLEOTIDE SEQUENCE [LARGE SCALE GENOMIC DNA]</scope>
    <source>
        <strain evidence="1 2">SRC1lrK2f</strain>
    </source>
</reference>
<protein>
    <submittedName>
        <fullName evidence="1">Uncharacterized protein</fullName>
    </submittedName>
</protein>
<accession>A0A177DZ09</accession>
<keyword evidence="2" id="KW-1185">Reference proteome</keyword>
<proteinExistence type="predicted"/>
<dbReference type="VEuPathDB" id="FungiDB:CC77DRAFT_1004591"/>
<evidence type="ECO:0000313" key="2">
    <source>
        <dbReference type="Proteomes" id="UP000077248"/>
    </source>
</evidence>
<dbReference type="EMBL" id="KV441470">
    <property type="protein sequence ID" value="OAG24897.1"/>
    <property type="molecule type" value="Genomic_DNA"/>
</dbReference>
<dbReference type="RefSeq" id="XP_018390318.1">
    <property type="nucleotide sequence ID" value="XM_018523277.1"/>
</dbReference>
<evidence type="ECO:0000313" key="1">
    <source>
        <dbReference type="EMBL" id="OAG24897.1"/>
    </source>
</evidence>
<dbReference type="KEGG" id="aalt:CC77DRAFT_1004591"/>
<organism evidence="1 2">
    <name type="scientific">Alternaria alternata</name>
    <name type="common">Alternaria rot fungus</name>
    <name type="synonym">Torula alternata</name>
    <dbReference type="NCBI Taxonomy" id="5599"/>
    <lineage>
        <taxon>Eukaryota</taxon>
        <taxon>Fungi</taxon>
        <taxon>Dikarya</taxon>
        <taxon>Ascomycota</taxon>
        <taxon>Pezizomycotina</taxon>
        <taxon>Dothideomycetes</taxon>
        <taxon>Pleosporomycetidae</taxon>
        <taxon>Pleosporales</taxon>
        <taxon>Pleosporineae</taxon>
        <taxon>Pleosporaceae</taxon>
        <taxon>Alternaria</taxon>
        <taxon>Alternaria sect. Alternaria</taxon>
        <taxon>Alternaria alternata complex</taxon>
    </lineage>
</organism>
<sequence length="339" mass="39319">MNDHSTVTMREAGGFPFMDLPNELRWEIYSYLPEIAYEPVFSEPLICSWKIYQMPTSLLRVNKTIYEDVKHPSVQKQIQKVNDSFLPKIVLGPTHKQIAPVYIALSRSFYQAGKRLHTNLGGLQKLGNEIENISLGLASWYNDTYLPHVSFHWKQGSKQETQDSLDREGDLSEVLTYLPQHISGRHEEAFETPTKCRPESLHRFVRQTLRRMAIWKTCEIRIRLLEDPYGVLPRRGGEFEDLTADYMMYEGLAAMDTARQALSPEMGRELRIVHLACYSKSTLAEVNNLPGRFRRNIKVENPGARDWGLFEMALSLCNPDERALSNQKIRELKNRIPWY</sequence>
<dbReference type="GeneID" id="29108871"/>
<dbReference type="Proteomes" id="UP000077248">
    <property type="component" value="Unassembled WGS sequence"/>
</dbReference>
<name>A0A177DZ09_ALTAL</name>
<dbReference type="AlphaFoldDB" id="A0A177DZ09"/>
<gene>
    <name evidence="1" type="ORF">CC77DRAFT_1004591</name>
</gene>